<feature type="transmembrane region" description="Helical" evidence="1">
    <location>
        <begin position="208"/>
        <end position="241"/>
    </location>
</feature>
<dbReference type="InterPro" id="IPR005625">
    <property type="entry name" value="PepSY-ass_TM"/>
</dbReference>
<dbReference type="PANTHER" id="PTHR34219">
    <property type="entry name" value="IRON-REGULATED INNER MEMBRANE PROTEIN-RELATED"/>
    <property type="match status" value="1"/>
</dbReference>
<feature type="transmembrane region" description="Helical" evidence="1">
    <location>
        <begin position="12"/>
        <end position="37"/>
    </location>
</feature>
<dbReference type="AlphaFoldDB" id="A0AAE3IR64"/>
<feature type="transmembrane region" description="Helical" evidence="1">
    <location>
        <begin position="417"/>
        <end position="440"/>
    </location>
</feature>
<feature type="transmembrane region" description="Helical" evidence="1">
    <location>
        <begin position="446"/>
        <end position="464"/>
    </location>
</feature>
<sequence length="540" mass="62024">MKNLRNYNIYFHLHTISGIFACLLLYVIFFAGTFSFFKQEITAWQNNASYAAYRHIAVPVDYIIDSLSAIKNLKGRDIDFYFVRNATETYVNVSASSDTTITDKNTRTTQKRGRRGGADRINFKYNYLKNSSGSYEDTYDMGEFLYRLHFLAQLNQIPIRLGHPFGYMLAGIVSFLFLFALITGILLHWDKIISNFFTFRPWTKLKTLWTDAHTALGVIGFPYQFMFAVTGLFLIVNVVLVSPFSKLLYKSHEEELYSDIGVRTNASYTYTYDSLPQKIVMAPYLNDVKKKWPEATLKSVQIINYGDKSMHMVIEADADRKKSFAATGKIVYEAATGKVVDYVSVTDKPGYVQKVRALLYRLHFGDYGGYPLKIIYFILGIMGCVVIISGILIWYVARDKKSTAPHKHKFNYWITNIFLSICLTMFPVTVITFIAVKLSGIPGQSFIYKVYFYTWLCLSALYVIRRNIQKTNKETLLLGGVLCFFIPVADGITTGNWIWRSWNTGASDILIFNLLWIFIGTIALISFIKIKDHERKQMLN</sequence>
<keyword evidence="1" id="KW-1133">Transmembrane helix</keyword>
<feature type="transmembrane region" description="Helical" evidence="1">
    <location>
        <begin position="374"/>
        <end position="396"/>
    </location>
</feature>
<evidence type="ECO:0000313" key="3">
    <source>
        <dbReference type="Proteomes" id="UP001209317"/>
    </source>
</evidence>
<dbReference type="RefSeq" id="WP_263039058.1">
    <property type="nucleotide sequence ID" value="NZ_JAOTPL010000039.1"/>
</dbReference>
<dbReference type="PROSITE" id="PS51257">
    <property type="entry name" value="PROKAR_LIPOPROTEIN"/>
    <property type="match status" value="1"/>
</dbReference>
<feature type="transmembrane region" description="Helical" evidence="1">
    <location>
        <begin position="476"/>
        <end position="498"/>
    </location>
</feature>
<evidence type="ECO:0000313" key="2">
    <source>
        <dbReference type="EMBL" id="MCU7695573.1"/>
    </source>
</evidence>
<organism evidence="2 3">
    <name type="scientific">Haoranjiania flava</name>
    <dbReference type="NCBI Taxonomy" id="1856322"/>
    <lineage>
        <taxon>Bacteria</taxon>
        <taxon>Pseudomonadati</taxon>
        <taxon>Bacteroidota</taxon>
        <taxon>Chitinophagia</taxon>
        <taxon>Chitinophagales</taxon>
        <taxon>Chitinophagaceae</taxon>
        <taxon>Haoranjiania</taxon>
    </lineage>
</organism>
<keyword evidence="1" id="KW-0472">Membrane</keyword>
<keyword evidence="1" id="KW-0812">Transmembrane</keyword>
<dbReference type="PANTHER" id="PTHR34219:SF4">
    <property type="entry name" value="PEPSY DOMAIN-CONTAINING PROTEIN"/>
    <property type="match status" value="1"/>
</dbReference>
<feature type="transmembrane region" description="Helical" evidence="1">
    <location>
        <begin position="510"/>
        <end position="528"/>
    </location>
</feature>
<proteinExistence type="predicted"/>
<protein>
    <submittedName>
        <fullName evidence="2">PepSY domain-containing protein</fullName>
    </submittedName>
</protein>
<dbReference type="Pfam" id="PF03929">
    <property type="entry name" value="PepSY_TM"/>
    <property type="match status" value="1"/>
</dbReference>
<dbReference type="EMBL" id="JAOTPL010000039">
    <property type="protein sequence ID" value="MCU7695573.1"/>
    <property type="molecule type" value="Genomic_DNA"/>
</dbReference>
<keyword evidence="3" id="KW-1185">Reference proteome</keyword>
<gene>
    <name evidence="2" type="ORF">OD355_13690</name>
</gene>
<evidence type="ECO:0000256" key="1">
    <source>
        <dbReference type="SAM" id="Phobius"/>
    </source>
</evidence>
<reference evidence="2" key="1">
    <citation type="submission" date="2022-10" db="EMBL/GenBank/DDBJ databases">
        <authorList>
            <person name="Kim H.S."/>
            <person name="Kim J.-S."/>
            <person name="Suh M.K."/>
            <person name="Eom M.K."/>
            <person name="Lee J.-S."/>
        </authorList>
    </citation>
    <scope>NUCLEOTIDE SEQUENCE</scope>
    <source>
        <strain evidence="2">LIP-5</strain>
    </source>
</reference>
<feature type="transmembrane region" description="Helical" evidence="1">
    <location>
        <begin position="165"/>
        <end position="187"/>
    </location>
</feature>
<comment type="caution">
    <text evidence="2">The sequence shown here is derived from an EMBL/GenBank/DDBJ whole genome shotgun (WGS) entry which is preliminary data.</text>
</comment>
<accession>A0AAE3IR64</accession>
<dbReference type="Proteomes" id="UP001209317">
    <property type="component" value="Unassembled WGS sequence"/>
</dbReference>
<name>A0AAE3IR64_9BACT</name>